<protein>
    <submittedName>
        <fullName evidence="1">Uncharacterized protein</fullName>
    </submittedName>
</protein>
<evidence type="ECO:0000313" key="1">
    <source>
        <dbReference type="EnsemblMetazoa" id="Aqu2.1.00613_001"/>
    </source>
</evidence>
<name>A0A1X7SEY5_AMPQE</name>
<sequence>MEAKGSTKGFLYKSRKRRRIFTKPAVRLVDHRSSSLKFKKVRVKDDSCSDSEHQDDYDDNGVLVDVDLATSNCHDESRSHSGVETSFANEYRSRQKKAAGSWLSIKSPIVQKIIEMEAVPVSTLKCTHCNQEEAIACCHACGGLALYCVDCIKKLHANVNIAHPLFVWKDEESRFIPLPHIPVIRAPHICCADGTYFKELTCADLA</sequence>
<dbReference type="EnsemblMetazoa" id="Aqu2.1.00613_001">
    <property type="protein sequence ID" value="Aqu2.1.00613_001"/>
    <property type="gene ID" value="Aqu2.1.00613"/>
</dbReference>
<organism evidence="1">
    <name type="scientific">Amphimedon queenslandica</name>
    <name type="common">Sponge</name>
    <dbReference type="NCBI Taxonomy" id="400682"/>
    <lineage>
        <taxon>Eukaryota</taxon>
        <taxon>Metazoa</taxon>
        <taxon>Porifera</taxon>
        <taxon>Demospongiae</taxon>
        <taxon>Heteroscleromorpha</taxon>
        <taxon>Haplosclerida</taxon>
        <taxon>Niphatidae</taxon>
        <taxon>Amphimedon</taxon>
    </lineage>
</organism>
<accession>A0A1X7SEY5</accession>
<dbReference type="AlphaFoldDB" id="A0A1X7SEY5"/>
<proteinExistence type="predicted"/>
<reference evidence="1" key="1">
    <citation type="submission" date="2017-05" db="UniProtKB">
        <authorList>
            <consortium name="EnsemblMetazoa"/>
        </authorList>
    </citation>
    <scope>IDENTIFICATION</scope>
</reference>
<dbReference type="InParanoid" id="A0A1X7SEY5"/>